<dbReference type="Pfam" id="PF13646">
    <property type="entry name" value="HEAT_2"/>
    <property type="match status" value="1"/>
</dbReference>
<comment type="caution">
    <text evidence="1">The sequence shown here is derived from an EMBL/GenBank/DDBJ whole genome shotgun (WGS) entry which is preliminary data.</text>
</comment>
<dbReference type="SUPFAM" id="SSF48371">
    <property type="entry name" value="ARM repeat"/>
    <property type="match status" value="1"/>
</dbReference>
<dbReference type="InterPro" id="IPR011030">
    <property type="entry name" value="Lipovitellin_superhlx_dom"/>
</dbReference>
<proteinExistence type="predicted"/>
<dbReference type="InterPro" id="IPR016024">
    <property type="entry name" value="ARM-type_fold"/>
</dbReference>
<dbReference type="RefSeq" id="WP_139837439.1">
    <property type="nucleotide sequence ID" value="NZ_CAWNHF010000001.1"/>
</dbReference>
<organism evidence="1 2">
    <name type="scientific">Xenorhabdus beddingii</name>
    <dbReference type="NCBI Taxonomy" id="40578"/>
    <lineage>
        <taxon>Bacteria</taxon>
        <taxon>Pseudomonadati</taxon>
        <taxon>Pseudomonadota</taxon>
        <taxon>Gammaproteobacteria</taxon>
        <taxon>Enterobacterales</taxon>
        <taxon>Morganellaceae</taxon>
        <taxon>Xenorhabdus</taxon>
    </lineage>
</organism>
<keyword evidence="2" id="KW-1185">Reference proteome</keyword>
<accession>A0A1Y2SVT6</accession>
<dbReference type="STRING" id="40578.Xbed_00240"/>
<dbReference type="AlphaFoldDB" id="A0A1Y2SVT6"/>
<dbReference type="OrthoDB" id="8778913at2"/>
<gene>
    <name evidence="1" type="ORF">Xbed_00240</name>
</gene>
<dbReference type="EMBL" id="MUBK01000001">
    <property type="protein sequence ID" value="OTA21991.1"/>
    <property type="molecule type" value="Genomic_DNA"/>
</dbReference>
<protein>
    <recommendedName>
        <fullName evidence="3">HEAT repeat domain-containing protein</fullName>
    </recommendedName>
</protein>
<evidence type="ECO:0000313" key="1">
    <source>
        <dbReference type="EMBL" id="OTA21991.1"/>
    </source>
</evidence>
<reference evidence="1 2" key="1">
    <citation type="submission" date="2017-01" db="EMBL/GenBank/DDBJ databases">
        <title>Deconstructing symbiosis and pathogenesis requirements using a combined genomic-metabolomic approach.</title>
        <authorList>
            <person name="Tobias N.J."/>
            <person name="Wolff H."/>
            <person name="Djahanschiri B."/>
            <person name="Ebersberger I."/>
            <person name="Bode H.B."/>
        </authorList>
    </citation>
    <scope>NUCLEOTIDE SEQUENCE [LARGE SCALE GENOMIC DNA]</scope>
    <source>
        <strain evidence="1 2">DSM 4764</strain>
    </source>
</reference>
<sequence length="271" mass="31131">MDTWGYNRETLEPIQSICANLQASRVLLYVRLLGEMKASQSIQCIENLAISDYANFVRWEAVQSLSKISPSNCLKILKILAENDQDPMIKQAAIQSLEMTMAKTLNYSGERMLSAGKVMFYRRNKDVHIQYPPKDFCISLNLIVQPITEVRQHKLILDNEEKLTENQQVIAYIKKGSKKRYHTQESLFHGLLTLGNEKSRQLVLQVARNHSKDEIRAIAFETALDAAERSYNKDDINELIGLMNDDESNYVRTQVEEKIKTILSKMSEKSL</sequence>
<evidence type="ECO:0000313" key="2">
    <source>
        <dbReference type="Proteomes" id="UP000194204"/>
    </source>
</evidence>
<evidence type="ECO:0008006" key="3">
    <source>
        <dbReference type="Google" id="ProtNLM"/>
    </source>
</evidence>
<dbReference type="Proteomes" id="UP000194204">
    <property type="component" value="Unassembled WGS sequence"/>
</dbReference>
<name>A0A1Y2SVT6_9GAMM</name>
<dbReference type="Gene3D" id="1.25.10.20">
    <property type="entry name" value="Vitellinogen, superhelical"/>
    <property type="match status" value="1"/>
</dbReference>